<dbReference type="CDD" id="cd07813">
    <property type="entry name" value="COQ10p_like"/>
    <property type="match status" value="1"/>
</dbReference>
<gene>
    <name evidence="3" type="ORF">DFR50_11639</name>
</gene>
<dbReference type="AlphaFoldDB" id="A0A366FCB5"/>
<sequence>MPSFHESRTVRRASADMFELVADFERYPEFAPFCVAAKIRRRWTEPSGVEIVIADMEVGYGSIRARFATRDRLDREKAAISIVSIDGPFRFFESQWSFRDLAQGGSRIAFSTRYQFSNPAFDIVLAPVFSRVVAGLTRAFEKRAAQLDAVERVPMDRPAPP</sequence>
<proteinExistence type="inferred from homology"/>
<dbReference type="PANTHER" id="PTHR12901">
    <property type="entry name" value="SPERM PROTEIN HOMOLOG"/>
    <property type="match status" value="1"/>
</dbReference>
<dbReference type="GO" id="GO:0048039">
    <property type="term" value="F:ubiquinone binding"/>
    <property type="evidence" value="ECO:0007669"/>
    <property type="project" value="InterPro"/>
</dbReference>
<evidence type="ECO:0000256" key="1">
    <source>
        <dbReference type="ARBA" id="ARBA00008918"/>
    </source>
</evidence>
<comment type="similarity">
    <text evidence="1">Belongs to the ribosome association toxin RatA family.</text>
</comment>
<dbReference type="OrthoDB" id="9804759at2"/>
<accession>A0A366FCB5</accession>
<name>A0A366FCB5_9HYPH</name>
<organism evidence="3 4">
    <name type="scientific">Roseiarcus fermentans</name>
    <dbReference type="NCBI Taxonomy" id="1473586"/>
    <lineage>
        <taxon>Bacteria</taxon>
        <taxon>Pseudomonadati</taxon>
        <taxon>Pseudomonadota</taxon>
        <taxon>Alphaproteobacteria</taxon>
        <taxon>Hyphomicrobiales</taxon>
        <taxon>Roseiarcaceae</taxon>
        <taxon>Roseiarcus</taxon>
    </lineage>
</organism>
<evidence type="ECO:0000313" key="4">
    <source>
        <dbReference type="Proteomes" id="UP000253529"/>
    </source>
</evidence>
<protein>
    <submittedName>
        <fullName evidence="3">Coenzyme Q-binding protein COQ10</fullName>
    </submittedName>
</protein>
<dbReference type="SUPFAM" id="SSF55961">
    <property type="entry name" value="Bet v1-like"/>
    <property type="match status" value="1"/>
</dbReference>
<dbReference type="Pfam" id="PF03364">
    <property type="entry name" value="Polyketide_cyc"/>
    <property type="match status" value="1"/>
</dbReference>
<comment type="caution">
    <text evidence="3">The sequence shown here is derived from an EMBL/GenBank/DDBJ whole genome shotgun (WGS) entry which is preliminary data.</text>
</comment>
<dbReference type="Proteomes" id="UP000253529">
    <property type="component" value="Unassembled WGS sequence"/>
</dbReference>
<keyword evidence="4" id="KW-1185">Reference proteome</keyword>
<feature type="domain" description="Coenzyme Q-binding protein COQ10 START" evidence="2">
    <location>
        <begin position="15"/>
        <end position="141"/>
    </location>
</feature>
<dbReference type="InterPro" id="IPR023393">
    <property type="entry name" value="START-like_dom_sf"/>
</dbReference>
<dbReference type="EMBL" id="QNRK01000016">
    <property type="protein sequence ID" value="RBP11345.1"/>
    <property type="molecule type" value="Genomic_DNA"/>
</dbReference>
<evidence type="ECO:0000259" key="2">
    <source>
        <dbReference type="Pfam" id="PF03364"/>
    </source>
</evidence>
<dbReference type="Gene3D" id="3.30.530.20">
    <property type="match status" value="1"/>
</dbReference>
<dbReference type="RefSeq" id="WP_113890135.1">
    <property type="nucleotide sequence ID" value="NZ_QNRK01000016.1"/>
</dbReference>
<reference evidence="3 4" key="1">
    <citation type="submission" date="2018-06" db="EMBL/GenBank/DDBJ databases">
        <title>Genomic Encyclopedia of Type Strains, Phase IV (KMG-IV): sequencing the most valuable type-strain genomes for metagenomic binning, comparative biology and taxonomic classification.</title>
        <authorList>
            <person name="Goeker M."/>
        </authorList>
    </citation>
    <scope>NUCLEOTIDE SEQUENCE [LARGE SCALE GENOMIC DNA]</scope>
    <source>
        <strain evidence="3 4">DSM 24875</strain>
    </source>
</reference>
<evidence type="ECO:0000313" key="3">
    <source>
        <dbReference type="EMBL" id="RBP11345.1"/>
    </source>
</evidence>
<dbReference type="PANTHER" id="PTHR12901:SF10">
    <property type="entry name" value="COENZYME Q-BINDING PROTEIN COQ10, MITOCHONDRIAL"/>
    <property type="match status" value="1"/>
</dbReference>
<dbReference type="InterPro" id="IPR044996">
    <property type="entry name" value="COQ10-like"/>
</dbReference>
<dbReference type="InterPro" id="IPR005031">
    <property type="entry name" value="COQ10_START"/>
</dbReference>
<dbReference type="GO" id="GO:0045333">
    <property type="term" value="P:cellular respiration"/>
    <property type="evidence" value="ECO:0007669"/>
    <property type="project" value="InterPro"/>
</dbReference>